<dbReference type="InterPro" id="IPR032092">
    <property type="entry name" value="PilW"/>
</dbReference>
<protein>
    <submittedName>
        <fullName evidence="2">PilW family protein</fullName>
    </submittedName>
</protein>
<keyword evidence="3" id="KW-1185">Reference proteome</keyword>
<sequence>MINHKQHGFTLLELMVGLVLGLLIVAAGLSVFLSGQRSIALQDGMGELQQNANFGLAMMTHDLRHANLNSPSTQKVNNKQVGSGIIFEDANLPSSLAGKVTGLLTKQDADNDATTGKSDQLTIQFVPQYTKITKKVCPAGNPTCTAAQKVDEVSYVFNGIDCEGNSLTFSTPQTIVQRYHLKPDPVQTAGQPTAYSLYCDAGYYKDGDTSITGMNVDNNGQQLMQRIDAFKIRLSVKDKDKKLRYMTLDQYIGAMPSTVIKESDYSNVISVEIGLLARSTSSQSSESLIDNTKVFKIFGNDISLNNTQKNGTKFLREVFSQVVAFRNTLGAS</sequence>
<keyword evidence="1" id="KW-0812">Transmembrane</keyword>
<evidence type="ECO:0000313" key="3">
    <source>
        <dbReference type="Proteomes" id="UP001168524"/>
    </source>
</evidence>
<reference evidence="2" key="1">
    <citation type="submission" date="2023-06" db="EMBL/GenBank/DDBJ databases">
        <title>Two novel species of Acinetobacter isolated from motorbike repairing workshop in Vietnam.</title>
        <authorList>
            <person name="Le N.T.T."/>
        </authorList>
    </citation>
    <scope>NUCLEOTIDE SEQUENCE</scope>
    <source>
        <strain evidence="2">VNH17</strain>
    </source>
</reference>
<dbReference type="RefSeq" id="WP_267980754.1">
    <property type="nucleotide sequence ID" value="NZ_JAPQKF010000003.1"/>
</dbReference>
<keyword evidence="1" id="KW-1133">Transmembrane helix</keyword>
<gene>
    <name evidence="2" type="ORF">QTA56_09635</name>
</gene>
<dbReference type="Proteomes" id="UP001168524">
    <property type="component" value="Unassembled WGS sequence"/>
</dbReference>
<dbReference type="NCBIfam" id="TIGR02532">
    <property type="entry name" value="IV_pilin_GFxxxE"/>
    <property type="match status" value="1"/>
</dbReference>
<dbReference type="PROSITE" id="PS00409">
    <property type="entry name" value="PROKAR_NTER_METHYL"/>
    <property type="match status" value="1"/>
</dbReference>
<dbReference type="Pfam" id="PF16074">
    <property type="entry name" value="PilW"/>
    <property type="match status" value="1"/>
</dbReference>
<keyword evidence="1" id="KW-0472">Membrane</keyword>
<dbReference type="InterPro" id="IPR012902">
    <property type="entry name" value="N_methyl_site"/>
</dbReference>
<comment type="caution">
    <text evidence="2">The sequence shown here is derived from an EMBL/GenBank/DDBJ whole genome shotgun (WGS) entry which is preliminary data.</text>
</comment>
<accession>A0ABT7WP75</accession>
<organism evidence="2 3">
    <name type="scientific">Acinetobacter thutiue</name>
    <dbReference type="NCBI Taxonomy" id="2998078"/>
    <lineage>
        <taxon>Bacteria</taxon>
        <taxon>Pseudomonadati</taxon>
        <taxon>Pseudomonadota</taxon>
        <taxon>Gammaproteobacteria</taxon>
        <taxon>Moraxellales</taxon>
        <taxon>Moraxellaceae</taxon>
        <taxon>Acinetobacter</taxon>
    </lineage>
</organism>
<proteinExistence type="predicted"/>
<evidence type="ECO:0000313" key="2">
    <source>
        <dbReference type="EMBL" id="MDN0014496.1"/>
    </source>
</evidence>
<name>A0ABT7WP75_9GAMM</name>
<feature type="transmembrane region" description="Helical" evidence="1">
    <location>
        <begin position="12"/>
        <end position="33"/>
    </location>
</feature>
<evidence type="ECO:0000256" key="1">
    <source>
        <dbReference type="SAM" id="Phobius"/>
    </source>
</evidence>
<dbReference type="EMBL" id="JAUDZE010000003">
    <property type="protein sequence ID" value="MDN0014496.1"/>
    <property type="molecule type" value="Genomic_DNA"/>
</dbReference>
<dbReference type="Pfam" id="PF07963">
    <property type="entry name" value="N_methyl"/>
    <property type="match status" value="1"/>
</dbReference>